<comment type="caution">
    <text evidence="1">The sequence shown here is derived from an EMBL/GenBank/DDBJ whole genome shotgun (WGS) entry which is preliminary data.</text>
</comment>
<keyword evidence="2" id="KW-1185">Reference proteome</keyword>
<protein>
    <submittedName>
        <fullName evidence="1">Uncharacterized protein</fullName>
    </submittedName>
</protein>
<dbReference type="EMBL" id="PPGH01000032">
    <property type="protein sequence ID" value="PQJ96783.1"/>
    <property type="molecule type" value="Genomic_DNA"/>
</dbReference>
<evidence type="ECO:0000313" key="1">
    <source>
        <dbReference type="EMBL" id="PQJ96783.1"/>
    </source>
</evidence>
<proteinExistence type="predicted"/>
<gene>
    <name evidence="1" type="ORF">CXB77_05980</name>
</gene>
<accession>A0A2S7XTC2</accession>
<reference evidence="1 2" key="1">
    <citation type="submission" date="2018-01" db="EMBL/GenBank/DDBJ databases">
        <title>The complete genome sequence of Chromatium okenii LaCa, a purple sulfur bacterium with a turbulent life.</title>
        <authorList>
            <person name="Luedin S.M."/>
            <person name="Liechti N."/>
            <person name="Storelli N."/>
            <person name="Danza F."/>
            <person name="Wittwer M."/>
            <person name="Pothier J.F."/>
            <person name="Tonolla M.A."/>
        </authorList>
    </citation>
    <scope>NUCLEOTIDE SEQUENCE [LARGE SCALE GENOMIC DNA]</scope>
    <source>
        <strain evidence="1 2">LaCa</strain>
    </source>
</reference>
<evidence type="ECO:0000313" key="2">
    <source>
        <dbReference type="Proteomes" id="UP000239936"/>
    </source>
</evidence>
<organism evidence="1 2">
    <name type="scientific">Chromatium okenii</name>
    <dbReference type="NCBI Taxonomy" id="61644"/>
    <lineage>
        <taxon>Bacteria</taxon>
        <taxon>Pseudomonadati</taxon>
        <taxon>Pseudomonadota</taxon>
        <taxon>Gammaproteobacteria</taxon>
        <taxon>Chromatiales</taxon>
        <taxon>Chromatiaceae</taxon>
        <taxon>Chromatium</taxon>
    </lineage>
</organism>
<name>A0A2S7XTC2_9GAMM</name>
<dbReference type="AlphaFoldDB" id="A0A2S7XTC2"/>
<sequence>MRRVYGLEHTIANLPTCYFHDVLDLLVEVERVSRRFQGVILDSEKRFFTRVLRPMLPFDEREWLRQLDQEMAQLEQQHDRTLQLLAQYGNSGDCGKRRN</sequence>
<dbReference type="Proteomes" id="UP000239936">
    <property type="component" value="Unassembled WGS sequence"/>
</dbReference>